<gene>
    <name evidence="2" type="ORF">BpHYR1_043499</name>
</gene>
<reference evidence="2 3" key="1">
    <citation type="journal article" date="2018" name="Sci. Rep.">
        <title>Genomic signatures of local adaptation to the degree of environmental predictability in rotifers.</title>
        <authorList>
            <person name="Franch-Gras L."/>
            <person name="Hahn C."/>
            <person name="Garcia-Roger E.M."/>
            <person name="Carmona M.J."/>
            <person name="Serra M."/>
            <person name="Gomez A."/>
        </authorList>
    </citation>
    <scope>NUCLEOTIDE SEQUENCE [LARGE SCALE GENOMIC DNA]</scope>
    <source>
        <strain evidence="2">HYR1</strain>
    </source>
</reference>
<protein>
    <submittedName>
        <fullName evidence="2">ATP-dependent DNA helicase pif1</fullName>
    </submittedName>
</protein>
<evidence type="ECO:0000313" key="2">
    <source>
        <dbReference type="EMBL" id="RNA01445.1"/>
    </source>
</evidence>
<accession>A0A3M7PRQ0</accession>
<keyword evidence="2" id="KW-0067">ATP-binding</keyword>
<keyword evidence="3" id="KW-1185">Reference proteome</keyword>
<dbReference type="Pfam" id="PF14214">
    <property type="entry name" value="Helitron_like_N"/>
    <property type="match status" value="1"/>
</dbReference>
<dbReference type="GO" id="GO:0004386">
    <property type="term" value="F:helicase activity"/>
    <property type="evidence" value="ECO:0007669"/>
    <property type="project" value="UniProtKB-KW"/>
</dbReference>
<evidence type="ECO:0000313" key="3">
    <source>
        <dbReference type="Proteomes" id="UP000276133"/>
    </source>
</evidence>
<dbReference type="EMBL" id="REGN01009319">
    <property type="protein sequence ID" value="RNA01445.1"/>
    <property type="molecule type" value="Genomic_DNA"/>
</dbReference>
<keyword evidence="2" id="KW-0347">Helicase</keyword>
<dbReference type="InterPro" id="IPR025476">
    <property type="entry name" value="Helitron_helicase-like"/>
</dbReference>
<comment type="caution">
    <text evidence="2">The sequence shown here is derived from an EMBL/GenBank/DDBJ whole genome shotgun (WGS) entry which is preliminary data.</text>
</comment>
<evidence type="ECO:0000259" key="1">
    <source>
        <dbReference type="Pfam" id="PF14214"/>
    </source>
</evidence>
<name>A0A3M7PRQ0_BRAPC</name>
<keyword evidence="2" id="KW-0547">Nucleotide-binding</keyword>
<organism evidence="2 3">
    <name type="scientific">Brachionus plicatilis</name>
    <name type="common">Marine rotifer</name>
    <name type="synonym">Brachionus muelleri</name>
    <dbReference type="NCBI Taxonomy" id="10195"/>
    <lineage>
        <taxon>Eukaryota</taxon>
        <taxon>Metazoa</taxon>
        <taxon>Spiralia</taxon>
        <taxon>Gnathifera</taxon>
        <taxon>Rotifera</taxon>
        <taxon>Eurotatoria</taxon>
        <taxon>Monogononta</taxon>
        <taxon>Pseudotrocha</taxon>
        <taxon>Ploima</taxon>
        <taxon>Brachionidae</taxon>
        <taxon>Brachionus</taxon>
    </lineage>
</organism>
<sequence length="525" mass="61944">MNRKINYLKKSDEELKGTFGIIFNNEDNNQANDSKLIKDALLWLVKSINQLYQKSLAAIERIDGHFKKSDATGTFNGYPSVESTTLSSKKNCIQMEINNQTETWLVINLDKRHCRQFVEKIDSKIGYSVEKDKNNEYKKVKIYSNDSDTEAKIFPHLFPNGKGYFERSCNSVTLAQYFRIRILNCVHLWRDDKYYLFYAYDRITRERIFSVNSMIKARKNLIDEKNVSNFKENEFEDYFQYGNCIPRSITGSKSYWKSKYYDLIALTNSKGIFGDVTTYWFRIECQNRGALHAHMLFWIKDLKRDLIRADLPTANDGLSSCLKNYEKNINFIDVFHRVALKPKINIINDRNHELIEMDPDDEYIFKDSAQVPKSRMVNVHIDLEGNKAVKRNSDIIVRTTFYNSIDGEINYYQRLLYNVNFRSYDQLIRQDNISKKYWEECILRELIEADDCKIDSELETIQKSCIKRQNQQLDIQGAFDRQILNNFVEVDVVKSSFIFYDKKLDEEENELIMVFSQLIVNSTII</sequence>
<proteinExistence type="predicted"/>
<feature type="domain" description="Helitron helicase-like" evidence="1">
    <location>
        <begin position="269"/>
        <end position="296"/>
    </location>
</feature>
<dbReference type="Proteomes" id="UP000276133">
    <property type="component" value="Unassembled WGS sequence"/>
</dbReference>
<dbReference type="OrthoDB" id="416437at2759"/>
<dbReference type="AlphaFoldDB" id="A0A3M7PRQ0"/>
<keyword evidence="2" id="KW-0378">Hydrolase</keyword>